<proteinExistence type="inferred from homology"/>
<comment type="similarity">
    <text evidence="5">Belongs to the CbiD family.</text>
</comment>
<evidence type="ECO:0000313" key="7">
    <source>
        <dbReference type="Proteomes" id="UP000596099"/>
    </source>
</evidence>
<dbReference type="GO" id="GO:0019251">
    <property type="term" value="P:anaerobic cobalamin biosynthetic process"/>
    <property type="evidence" value="ECO:0007669"/>
    <property type="project" value="UniProtKB-UniRule"/>
</dbReference>
<dbReference type="Proteomes" id="UP000596099">
    <property type="component" value="Plasmid pHB5018b"/>
</dbReference>
<comment type="pathway">
    <text evidence="5">Cofactor biosynthesis; adenosylcobalamin biosynthesis; cob(II)yrinate a,c-diamide from sirohydrochlorin (anaerobic route): step 6/10.</text>
</comment>
<comment type="catalytic activity">
    <reaction evidence="5">
        <text>Co-precorrin-5B + S-adenosyl-L-methionine = Co-precorrin-6A + S-adenosyl-L-homocysteine</text>
        <dbReference type="Rhea" id="RHEA:26285"/>
        <dbReference type="ChEBI" id="CHEBI:57856"/>
        <dbReference type="ChEBI" id="CHEBI:59789"/>
        <dbReference type="ChEBI" id="CHEBI:60063"/>
        <dbReference type="ChEBI" id="CHEBI:60064"/>
        <dbReference type="EC" id="2.1.1.195"/>
    </reaction>
</comment>
<keyword evidence="4 5" id="KW-0949">S-adenosyl-L-methionine</keyword>
<dbReference type="GO" id="GO:0008168">
    <property type="term" value="F:methyltransferase activity"/>
    <property type="evidence" value="ECO:0007669"/>
    <property type="project" value="UniProtKB-UniRule"/>
</dbReference>
<dbReference type="UniPathway" id="UPA00148">
    <property type="reaction ID" value="UER00227"/>
</dbReference>
<keyword evidence="1 5" id="KW-0169">Cobalamin biosynthesis</keyword>
<geneLocation type="plasmid" evidence="6 7">
    <name>pHB5018b</name>
</geneLocation>
<dbReference type="PANTHER" id="PTHR35863:SF1">
    <property type="entry name" value="COBALT-PRECORRIN-5B C(1)-METHYLTRANSFERASE"/>
    <property type="match status" value="1"/>
</dbReference>
<dbReference type="InterPro" id="IPR036074">
    <property type="entry name" value="CbiD_sf"/>
</dbReference>
<dbReference type="HAMAP" id="MF_00787">
    <property type="entry name" value="CbiD"/>
    <property type="match status" value="1"/>
</dbReference>
<dbReference type="NCBIfam" id="TIGR00312">
    <property type="entry name" value="cbiD"/>
    <property type="match status" value="1"/>
</dbReference>
<evidence type="ECO:0000313" key="6">
    <source>
        <dbReference type="EMBL" id="BCP67447.1"/>
    </source>
</evidence>
<keyword evidence="2 5" id="KW-0489">Methyltransferase</keyword>
<gene>
    <name evidence="6" type="primary">cbiD_1</name>
    <name evidence="5" type="synonym">cbiD</name>
    <name evidence="6" type="ORF">TthHB5018_b23810</name>
</gene>
<dbReference type="Pfam" id="PF01888">
    <property type="entry name" value="CbiD"/>
    <property type="match status" value="1"/>
</dbReference>
<evidence type="ECO:0000256" key="1">
    <source>
        <dbReference type="ARBA" id="ARBA00022573"/>
    </source>
</evidence>
<evidence type="ECO:0000256" key="2">
    <source>
        <dbReference type="ARBA" id="ARBA00022603"/>
    </source>
</evidence>
<evidence type="ECO:0000256" key="3">
    <source>
        <dbReference type="ARBA" id="ARBA00022679"/>
    </source>
</evidence>
<organism evidence="6 7">
    <name type="scientific">Thermus thermophilus</name>
    <dbReference type="NCBI Taxonomy" id="274"/>
    <lineage>
        <taxon>Bacteria</taxon>
        <taxon>Thermotogati</taxon>
        <taxon>Deinococcota</taxon>
        <taxon>Deinococci</taxon>
        <taxon>Thermales</taxon>
        <taxon>Thermaceae</taxon>
        <taxon>Thermus</taxon>
    </lineage>
</organism>
<dbReference type="InterPro" id="IPR002748">
    <property type="entry name" value="CbiD"/>
</dbReference>
<dbReference type="SUPFAM" id="SSF111342">
    <property type="entry name" value="CbiD-like"/>
    <property type="match status" value="1"/>
</dbReference>
<sequence length="454" mass="48250">MRLGAFFTLGMLLVDGVDGLLASRLQNLAKDSRRAEEASRLLGWAVVAVALVLALAELGGGPRGLCPAPRPRPLRPPGLLEALRPEARMSHPYPPPRDKKGSRIGFTTGANAAAAAKAAALALLGEAPEVVDIWLPAGWRQPFRVFRLERKGDGVLVGMIKDAGDDPDVTHGAEIQAFVRFASEDRLEGGEGVGVVTKPGLGVPVGEPAINPVPRRMIWEAVREVTERPLAVTIAIPGGEELAKKTLNPRLGILGGLSVLGTTGVVKPYSTSAFRMSVVQAVGVARANGLLEIAATTGGKSERFAQRLLPHLPEMAFIEMGDFVGDVLRAARKVGVEVVRVVGMIGKISKMADGKTMTHAAGGEVNLSLLLSLLKEAGASPKALKEAEGAATARRFLEIALEEGLELFFVNLVRLAQEKLQAYIGERPFVSVALTDFDEGRCLAAWPDREVYRG</sequence>
<keyword evidence="3 5" id="KW-0808">Transferase</keyword>
<evidence type="ECO:0000256" key="5">
    <source>
        <dbReference type="HAMAP-Rule" id="MF_00787"/>
    </source>
</evidence>
<dbReference type="EMBL" id="AP024271">
    <property type="protein sequence ID" value="BCP67447.1"/>
    <property type="molecule type" value="Genomic_DNA"/>
</dbReference>
<keyword evidence="6" id="KW-0614">Plasmid</keyword>
<dbReference type="EC" id="2.1.1.195" evidence="5"/>
<dbReference type="GO" id="GO:0032259">
    <property type="term" value="P:methylation"/>
    <property type="evidence" value="ECO:0007669"/>
    <property type="project" value="UniProtKB-KW"/>
</dbReference>
<reference evidence="7" key="1">
    <citation type="submission" date="2021-01" db="EMBL/GenBank/DDBJ databases">
        <title>Complete Genome Sequence of Thermus thermophilus Strain HB5018, Isolated from Mine Onsen Hot Spring.</title>
        <authorList>
            <person name="Miyazaki K."/>
            <person name="Moriya T."/>
            <person name="Nemoto N."/>
            <person name="Oshima T."/>
            <person name="Yura K."/>
            <person name="Bessho Y."/>
        </authorList>
    </citation>
    <scope>NUCLEOTIDE SEQUENCE [LARGE SCALE GENOMIC DNA]</scope>
    <source>
        <strain evidence="7">HB5018</strain>
        <plasmid evidence="7">pHB5018b</plasmid>
    </source>
</reference>
<name>A0A7R7YJH1_THETH</name>
<accession>A0A7R7YJH1</accession>
<dbReference type="PANTHER" id="PTHR35863">
    <property type="entry name" value="COBALT-PRECORRIN-5B C(1)-METHYLTRANSFERASE"/>
    <property type="match status" value="1"/>
</dbReference>
<dbReference type="AlphaFoldDB" id="A0A7R7YJH1"/>
<protein>
    <recommendedName>
        <fullName evidence="5">Cobalt-precorrin-5B C(1)-methyltransferase</fullName>
        <ecNumber evidence="5">2.1.1.195</ecNumber>
    </recommendedName>
    <alternativeName>
        <fullName evidence="5">Cobalt-precorrin-6A synthase</fullName>
    </alternativeName>
</protein>
<comment type="function">
    <text evidence="5">Catalyzes the methylation of C-1 in cobalt-precorrin-5B to form cobalt-precorrin-6A.</text>
</comment>
<dbReference type="NCBIfam" id="NF000849">
    <property type="entry name" value="PRK00075.1-1"/>
    <property type="match status" value="1"/>
</dbReference>
<evidence type="ECO:0000256" key="4">
    <source>
        <dbReference type="ARBA" id="ARBA00022691"/>
    </source>
</evidence>
<dbReference type="Gene3D" id="3.30.2110.10">
    <property type="entry name" value="CbiD-like"/>
    <property type="match status" value="1"/>
</dbReference>